<dbReference type="RefSeq" id="WP_188426621.1">
    <property type="nucleotide sequence ID" value="NZ_BMCH01000005.1"/>
</dbReference>
<protein>
    <recommendedName>
        <fullName evidence="3">GpW protein</fullName>
    </recommendedName>
</protein>
<evidence type="ECO:0000313" key="1">
    <source>
        <dbReference type="EMBL" id="GGC34228.1"/>
    </source>
</evidence>
<dbReference type="Proteomes" id="UP000637769">
    <property type="component" value="Unassembled WGS sequence"/>
</dbReference>
<accession>A0ABQ1M5Z4</accession>
<reference evidence="2" key="1">
    <citation type="journal article" date="2019" name="Int. J. Syst. Evol. Microbiol.">
        <title>The Global Catalogue of Microorganisms (GCM) 10K type strain sequencing project: providing services to taxonomists for standard genome sequencing and annotation.</title>
        <authorList>
            <consortium name="The Broad Institute Genomics Platform"/>
            <consortium name="The Broad Institute Genome Sequencing Center for Infectious Disease"/>
            <person name="Wu L."/>
            <person name="Ma J."/>
        </authorList>
    </citation>
    <scope>NUCLEOTIDE SEQUENCE [LARGE SCALE GENOMIC DNA]</scope>
    <source>
        <strain evidence="2">CCM 7132</strain>
    </source>
</reference>
<evidence type="ECO:0008006" key="3">
    <source>
        <dbReference type="Google" id="ProtNLM"/>
    </source>
</evidence>
<sequence length="92" mass="10229">MSFTRYPPIKPRQTILSGLTNEQLQANLAAAQQAYADLMTGGKPVSVSYSQVNGARSVTYTATNKTDLLNYIQLLQAQLGITRRRPLRIAFR</sequence>
<organism evidence="1 2">
    <name type="scientific">Asaia siamensis</name>
    <dbReference type="NCBI Taxonomy" id="110479"/>
    <lineage>
        <taxon>Bacteria</taxon>
        <taxon>Pseudomonadati</taxon>
        <taxon>Pseudomonadota</taxon>
        <taxon>Alphaproteobacteria</taxon>
        <taxon>Acetobacterales</taxon>
        <taxon>Acetobacteraceae</taxon>
        <taxon>Asaia</taxon>
    </lineage>
</organism>
<dbReference type="Gene3D" id="3.30.1580.10">
    <property type="entry name" value="Head-to-tail joining protein W"/>
    <property type="match status" value="1"/>
</dbReference>
<dbReference type="InterPro" id="IPR036626">
    <property type="entry name" value="GpW_sf"/>
</dbReference>
<proteinExistence type="predicted"/>
<gene>
    <name evidence="1" type="ORF">GCM10007207_19740</name>
</gene>
<dbReference type="EMBL" id="BMCH01000005">
    <property type="protein sequence ID" value="GGC34228.1"/>
    <property type="molecule type" value="Genomic_DNA"/>
</dbReference>
<evidence type="ECO:0000313" key="2">
    <source>
        <dbReference type="Proteomes" id="UP000637769"/>
    </source>
</evidence>
<dbReference type="SUPFAM" id="SSF64210">
    <property type="entry name" value="Head-to-tail joining protein W, gpW"/>
    <property type="match status" value="1"/>
</dbReference>
<comment type="caution">
    <text evidence="1">The sequence shown here is derived from an EMBL/GenBank/DDBJ whole genome shotgun (WGS) entry which is preliminary data.</text>
</comment>
<dbReference type="Pfam" id="PF02831">
    <property type="entry name" value="gpW"/>
    <property type="match status" value="1"/>
</dbReference>
<name>A0ABQ1M5Z4_9PROT</name>
<dbReference type="InterPro" id="IPR004174">
    <property type="entry name" value="GpW"/>
</dbReference>
<keyword evidence="2" id="KW-1185">Reference proteome</keyword>